<gene>
    <name evidence="2" type="ORF">LPLAT_LOCUS407</name>
</gene>
<organism evidence="2 3">
    <name type="scientific">Lasius platythorax</name>
    <dbReference type="NCBI Taxonomy" id="488582"/>
    <lineage>
        <taxon>Eukaryota</taxon>
        <taxon>Metazoa</taxon>
        <taxon>Ecdysozoa</taxon>
        <taxon>Arthropoda</taxon>
        <taxon>Hexapoda</taxon>
        <taxon>Insecta</taxon>
        <taxon>Pterygota</taxon>
        <taxon>Neoptera</taxon>
        <taxon>Endopterygota</taxon>
        <taxon>Hymenoptera</taxon>
        <taxon>Apocrita</taxon>
        <taxon>Aculeata</taxon>
        <taxon>Formicoidea</taxon>
        <taxon>Formicidae</taxon>
        <taxon>Formicinae</taxon>
        <taxon>Lasius</taxon>
        <taxon>Lasius</taxon>
    </lineage>
</organism>
<evidence type="ECO:0000313" key="3">
    <source>
        <dbReference type="Proteomes" id="UP001497644"/>
    </source>
</evidence>
<accession>A0AAV2N1P1</accession>
<evidence type="ECO:0000256" key="1">
    <source>
        <dbReference type="SAM" id="MobiDB-lite"/>
    </source>
</evidence>
<feature type="compositionally biased region" description="Polar residues" evidence="1">
    <location>
        <begin position="328"/>
        <end position="338"/>
    </location>
</feature>
<reference evidence="2 3" key="1">
    <citation type="submission" date="2024-04" db="EMBL/GenBank/DDBJ databases">
        <authorList>
            <consortium name="Molecular Ecology Group"/>
        </authorList>
    </citation>
    <scope>NUCLEOTIDE SEQUENCE [LARGE SCALE GENOMIC DNA]</scope>
</reference>
<dbReference type="EMBL" id="OZ034824">
    <property type="protein sequence ID" value="CAL1673537.1"/>
    <property type="molecule type" value="Genomic_DNA"/>
</dbReference>
<sequence>MSKNGKIECGNEDQKDIQWFKNYEKRSRTKHLENLKNKDILDYIKDIEQNCRLEVSSGDEDYAGTKRSSNCSVRYSGTRFKSLKKIKSRVKSKKNKNVAALERKIKRSSSHNTMDACNYCCPSQKSHFCSNPDLTVHENSRKYLNTAAKKSTYRYLKPSSKGNSYKYRESSPRFYGSYSRMGHKMWPAVTEMTSLEVIKDSRSQDVIPKSRINGSRIIDRKSAKIRTFKSLRRKKSDKSIYSNIVPSHKKTKERNYVNEQKVDTRTKQLNEESDVSDFVNQQSLNQFYSGRSTACKTAALSYQAPLQNGGYRERYISGYHYPVKRSRQPTSWGLSSRSNRLKGVPEMGSLPQRRTLRRENEVGSPLKASSSITGVLIDRNYRRARESKYKNNTDRRRREPGVLGERGSSCYRRPSFLRESEKLCEMVRTSENKQWLGCCCEDAEQDETVDCSRYCRCPENVNDSAWRNYRPQYESTRRLSSNGTSKRINYEREKALREMLSKSVQSRNTDRREFDFNLSTKGDLRHETVYDDFAFDRSETISDDVSRNDCGDKIELEELKPHVSFPDDSAYQAPHGESNKLAREYKLSNDLKNSREEAIETKMLRKKATRRYPSGKELSFETRRTPRKVASGNYSRLRHDAAESTCECKEPFHDPPAACLTGSCTCIGNNGNAERSDNDSPRRISTVYCCCSSSSLYDETDPVKKLESFCEKVKAVNQNVLRKTSRSAFSNAARTNAQRYSYGGSDEQNRSEISTTRVSRSIEREWLTDPTRLRLGKPKHSRGKTSLERILIYPPRGEVGPPLTLYKQSSNINCQVKGDVNTGFRYSVTYVQKFVSPSWMPSLSPQVLSSETDEECGCSADYG</sequence>
<dbReference type="AlphaFoldDB" id="A0AAV2N1P1"/>
<feature type="region of interest" description="Disordered" evidence="1">
    <location>
        <begin position="609"/>
        <end position="630"/>
    </location>
</feature>
<feature type="region of interest" description="Disordered" evidence="1">
    <location>
        <begin position="326"/>
        <end position="347"/>
    </location>
</feature>
<proteinExistence type="predicted"/>
<protein>
    <submittedName>
        <fullName evidence="2">Uncharacterized protein</fullName>
    </submittedName>
</protein>
<evidence type="ECO:0000313" key="2">
    <source>
        <dbReference type="EMBL" id="CAL1673537.1"/>
    </source>
</evidence>
<name>A0AAV2N1P1_9HYME</name>
<keyword evidence="3" id="KW-1185">Reference proteome</keyword>
<dbReference type="Proteomes" id="UP001497644">
    <property type="component" value="Chromosome 1"/>
</dbReference>